<keyword evidence="3" id="KW-1185">Reference proteome</keyword>
<feature type="transmembrane region" description="Helical" evidence="1">
    <location>
        <begin position="463"/>
        <end position="483"/>
    </location>
</feature>
<evidence type="ECO:0000256" key="1">
    <source>
        <dbReference type="SAM" id="Phobius"/>
    </source>
</evidence>
<feature type="transmembrane region" description="Helical" evidence="1">
    <location>
        <begin position="612"/>
        <end position="630"/>
    </location>
</feature>
<dbReference type="Proteomes" id="UP000184196">
    <property type="component" value="Unassembled WGS sequence"/>
</dbReference>
<evidence type="ECO:0000313" key="3">
    <source>
        <dbReference type="Proteomes" id="UP000184196"/>
    </source>
</evidence>
<feature type="transmembrane region" description="Helical" evidence="1">
    <location>
        <begin position="411"/>
        <end position="428"/>
    </location>
</feature>
<dbReference type="AlphaFoldDB" id="A0A1M5B1T6"/>
<feature type="transmembrane region" description="Helical" evidence="1">
    <location>
        <begin position="732"/>
        <end position="750"/>
    </location>
</feature>
<reference evidence="3" key="1">
    <citation type="submission" date="2016-11" db="EMBL/GenBank/DDBJ databases">
        <authorList>
            <person name="Varghese N."/>
            <person name="Submissions S."/>
        </authorList>
    </citation>
    <scope>NUCLEOTIDE SEQUENCE [LARGE SCALE GENOMIC DNA]</scope>
    <source>
        <strain evidence="3">DSM 11792</strain>
    </source>
</reference>
<feature type="transmembrane region" description="Helical" evidence="1">
    <location>
        <begin position="708"/>
        <end position="726"/>
    </location>
</feature>
<dbReference type="SUPFAM" id="SSF53649">
    <property type="entry name" value="Alkaline phosphatase-like"/>
    <property type="match status" value="1"/>
</dbReference>
<evidence type="ECO:0000313" key="2">
    <source>
        <dbReference type="EMBL" id="SHF36390.1"/>
    </source>
</evidence>
<accession>A0A1M5B1T6</accession>
<name>A0A1M5B1T6_9FIRM</name>
<dbReference type="EMBL" id="FQUW01000025">
    <property type="protein sequence ID" value="SHF36390.1"/>
    <property type="molecule type" value="Genomic_DNA"/>
</dbReference>
<feature type="transmembrane region" description="Helical" evidence="1">
    <location>
        <begin position="676"/>
        <end position="696"/>
    </location>
</feature>
<keyword evidence="1" id="KW-0472">Membrane</keyword>
<feature type="transmembrane region" description="Helical" evidence="1">
    <location>
        <begin position="586"/>
        <end position="605"/>
    </location>
</feature>
<feature type="transmembrane region" description="Helical" evidence="1">
    <location>
        <begin position="561"/>
        <end position="580"/>
    </location>
</feature>
<proteinExistence type="predicted"/>
<protein>
    <submittedName>
        <fullName evidence="2">Uncharacterized protein</fullName>
    </submittedName>
</protein>
<keyword evidence="1" id="KW-1133">Transmembrane helix</keyword>
<feature type="transmembrane region" description="Helical" evidence="1">
    <location>
        <begin position="440"/>
        <end position="457"/>
    </location>
</feature>
<feature type="transmembrane region" description="Helical" evidence="1">
    <location>
        <begin position="529"/>
        <end position="549"/>
    </location>
</feature>
<sequence>MQAKRPIFVFFIFIITISLVISFQPPLQAGNMPALELAAPAHDKQVKPILPSDQGRRVIMVIVDRLNLDDLKNLSDLPYLQKLLQQGALGLMNGNTAGVQTPENCYATIGAGVHITANGTAFWGFNAREKLEKGTAGEEFYRRTGLVAEPGSLVQLGIVRIHKQNQRLPYKATAGALGSALHRAGLKTAVLGNADVPQGLRREALSIAMDERGIVDYGNVGATMLVSDPSFPGGMRTGYEKLLQAFDRLPQDTALVVLETGDLSRLEEMRTDTRDDVFNMQRQLTLKRLNELVGNLVSRLDTQRDLLLILSPTSGKSDTENPQYLTPIIAYGAGVTPGLLSSPTTKRAGIVMNTDIAPTVLQFLNIGIPGEMTGQPMHITGREKVEVNVLNRMLNQLTITYNIRPGIQKGYIFYQLILLLVSLYCIFWRRKKLGRVLEPFLLSVMVVPLVYLLLPLLPQPAGWVVVLELLILTVLITLFTIFIHRQGLLDPFIFLCFTNAGIILLDTMLGNPLQKTSIMGYDPIVGARFYGIGNEYMGILIGSIIIGSTSLLTRFPRWRKFLIIFIGGLYLTTIYILAAPQLGTNVGGTIAATGAFLTTLILLCGRSLSIKNVALIILGVVVVLVAFMTYDLNRPSWLQSHIGRNTALVLHGGWPVVLDIIQRKSELNIKLVRYTIWSRIFLASLGSLVLLFYRPVGVMAAIRNKYPDLFRGFIGVTTASILALIFNDSGIVAAATTMVFGAPPMVYLVLKEIDEK</sequence>
<organism evidence="2 3">
    <name type="scientific">Desulfofundulus australicus DSM 11792</name>
    <dbReference type="NCBI Taxonomy" id="1121425"/>
    <lineage>
        <taxon>Bacteria</taxon>
        <taxon>Bacillati</taxon>
        <taxon>Bacillota</taxon>
        <taxon>Clostridia</taxon>
        <taxon>Eubacteriales</taxon>
        <taxon>Peptococcaceae</taxon>
        <taxon>Desulfofundulus</taxon>
    </lineage>
</organism>
<gene>
    <name evidence="2" type="ORF">SAMN02745218_02059</name>
</gene>
<keyword evidence="1" id="KW-0812">Transmembrane</keyword>
<dbReference type="InterPro" id="IPR017850">
    <property type="entry name" value="Alkaline_phosphatase_core_sf"/>
</dbReference>
<feature type="transmembrane region" description="Helical" evidence="1">
    <location>
        <begin position="492"/>
        <end position="509"/>
    </location>
</feature>
<dbReference type="Gene3D" id="3.40.720.10">
    <property type="entry name" value="Alkaline Phosphatase, subunit A"/>
    <property type="match status" value="1"/>
</dbReference>